<sequence length="750" mass="86361">MKSWYQRNKNQWWALPGFLPLFFLPLAAWCNTFTILDDGRTVLYYLPHALFMALMLIFDWAALPGIALAIFVRYFPGYGLTYTLNAIMLMVVPLALCWFGYRVFVWRRYRVIFGSLSLTFSRCMWLVLIYSSTFLVWYQLAVFLGFLDGYYSLNGAEPLNIRTLINFQSLMVGTLSGMPLCYFIIRAIRNPSFCRIFWWRLKKQFHPHVHLPEILTWFFLTGVLMALMISKPGPSSTIFNTSYTFTLLLPLMLWAAMRFGYLFITTVWGISLIVLCRYFGNYVPAGEDFALQLAITSSCWMVFSFTIALMAAMTTRQRTVFFHVRQLALIDPVFQLHNLRALTRDTSKYASSLLCFIRIPELEILGRNYGLLFRIHYKQHLGMYLRQSLRENENLYNLSGHDLVLRLNNSDGDEQRLNHLSEAIQQFRFLWDGMVFQPQTGISYCVALPPVNHLPLLLGELSTMAEFSLTTHRVEGLLDSQLHPLQEDMRKKVAMMNMLQEALEHDHFRLLVQPIQGVRGDTWYEVLLRMSGPGGKVISPEVFFPVACEFGLSSRLDFWVLEHSLAFIQCHKDRQRGIRLSVNLSPASVCHNGLVREVSRQLTRFDVEPWQLVLEVTETDELTNVEQARHNLSGLQALGCSVAIDDFGSGYASYARLKKMNADILKIDGSFVRNILTSSLDYQIVESICQLARVKRMKVVAEYIENEAICEAVKQMGVDYLQGYYIGHPEPIEKLFGHDKRAHCGVAEPV</sequence>
<comment type="caution">
    <text evidence="8">The sequence shown here is derived from an EMBL/GenBank/DDBJ whole genome shotgun (WGS) entry which is preliminary data.</text>
</comment>
<evidence type="ECO:0000256" key="4">
    <source>
        <dbReference type="ARBA" id="ARBA00022989"/>
    </source>
</evidence>
<dbReference type="AlphaFoldDB" id="A0A1B7L6F0"/>
<comment type="subcellular location">
    <subcellularLocation>
        <location evidence="1">Cell membrane</location>
        <topology evidence="1">Multi-pass membrane protein</topology>
    </subcellularLocation>
</comment>
<feature type="transmembrane region" description="Helical" evidence="6">
    <location>
        <begin position="292"/>
        <end position="312"/>
    </location>
</feature>
<feature type="transmembrane region" description="Helical" evidence="6">
    <location>
        <begin position="261"/>
        <end position="280"/>
    </location>
</feature>
<name>A0A1B7L6F0_9ENTR</name>
<dbReference type="CDD" id="cd01948">
    <property type="entry name" value="EAL"/>
    <property type="match status" value="1"/>
</dbReference>
<proteinExistence type="predicted"/>
<dbReference type="SMART" id="SM00267">
    <property type="entry name" value="GGDEF"/>
    <property type="match status" value="1"/>
</dbReference>
<evidence type="ECO:0000259" key="7">
    <source>
        <dbReference type="PROSITE" id="PS50883"/>
    </source>
</evidence>
<reference evidence="9" key="1">
    <citation type="submission" date="2016-05" db="EMBL/GenBank/DDBJ databases">
        <authorList>
            <person name="Behera P."/>
            <person name="Vaishampayan P."/>
            <person name="Singh N."/>
            <person name="Raina V."/>
            <person name="Suar M."/>
            <person name="Pattnaik A."/>
            <person name="Rastogi G."/>
        </authorList>
    </citation>
    <scope>NUCLEOTIDE SEQUENCE [LARGE SCALE GENOMIC DNA]</scope>
    <source>
        <strain evidence="9">MP23</strain>
    </source>
</reference>
<dbReference type="PANTHER" id="PTHR33121">
    <property type="entry name" value="CYCLIC DI-GMP PHOSPHODIESTERASE PDEF"/>
    <property type="match status" value="1"/>
</dbReference>
<feature type="transmembrane region" description="Helical" evidence="6">
    <location>
        <begin position="84"/>
        <end position="104"/>
    </location>
</feature>
<evidence type="ECO:0000256" key="6">
    <source>
        <dbReference type="SAM" id="Phobius"/>
    </source>
</evidence>
<dbReference type="PANTHER" id="PTHR33121:SF64">
    <property type="entry name" value="CYCLIC DI-GMP PHOSPHODIESTERASE PDEF"/>
    <property type="match status" value="1"/>
</dbReference>
<protein>
    <submittedName>
        <fullName evidence="8">C-di-GMP phosphodiesterase</fullName>
    </submittedName>
</protein>
<evidence type="ECO:0000256" key="1">
    <source>
        <dbReference type="ARBA" id="ARBA00004651"/>
    </source>
</evidence>
<dbReference type="Pfam" id="PF05231">
    <property type="entry name" value="MASE1"/>
    <property type="match status" value="1"/>
</dbReference>
<dbReference type="InterPro" id="IPR050706">
    <property type="entry name" value="Cyclic-di-GMP_PDE-like"/>
</dbReference>
<evidence type="ECO:0000313" key="8">
    <source>
        <dbReference type="EMBL" id="OAT77937.1"/>
    </source>
</evidence>
<accession>A0A1B7L6F0</accession>
<dbReference type="GO" id="GO:0005886">
    <property type="term" value="C:plasma membrane"/>
    <property type="evidence" value="ECO:0007669"/>
    <property type="project" value="UniProtKB-SubCell"/>
</dbReference>
<dbReference type="Pfam" id="PF00563">
    <property type="entry name" value="EAL"/>
    <property type="match status" value="1"/>
</dbReference>
<dbReference type="SUPFAM" id="SSF141868">
    <property type="entry name" value="EAL domain-like"/>
    <property type="match status" value="1"/>
</dbReference>
<organism evidence="8 9">
    <name type="scientific">Mangrovibacter phragmitis</name>
    <dbReference type="NCBI Taxonomy" id="1691903"/>
    <lineage>
        <taxon>Bacteria</taxon>
        <taxon>Pseudomonadati</taxon>
        <taxon>Pseudomonadota</taxon>
        <taxon>Gammaproteobacteria</taxon>
        <taxon>Enterobacterales</taxon>
        <taxon>Enterobacteriaceae</taxon>
        <taxon>Mangrovibacter</taxon>
    </lineage>
</organism>
<feature type="transmembrane region" description="Helical" evidence="6">
    <location>
        <begin position="209"/>
        <end position="229"/>
    </location>
</feature>
<dbReference type="GO" id="GO:0071111">
    <property type="term" value="F:cyclic-guanylate-specific phosphodiesterase activity"/>
    <property type="evidence" value="ECO:0007669"/>
    <property type="project" value="InterPro"/>
</dbReference>
<evidence type="ECO:0000313" key="9">
    <source>
        <dbReference type="Proteomes" id="UP000078225"/>
    </source>
</evidence>
<keyword evidence="5 6" id="KW-0472">Membrane</keyword>
<dbReference type="EMBL" id="LYRP01000003">
    <property type="protein sequence ID" value="OAT77937.1"/>
    <property type="molecule type" value="Genomic_DNA"/>
</dbReference>
<evidence type="ECO:0000256" key="5">
    <source>
        <dbReference type="ARBA" id="ARBA00023136"/>
    </source>
</evidence>
<keyword evidence="9" id="KW-1185">Reference proteome</keyword>
<dbReference type="Gene3D" id="3.20.20.450">
    <property type="entry name" value="EAL domain"/>
    <property type="match status" value="1"/>
</dbReference>
<feature type="transmembrane region" description="Helical" evidence="6">
    <location>
        <begin position="167"/>
        <end position="188"/>
    </location>
</feature>
<dbReference type="InterPro" id="IPR000160">
    <property type="entry name" value="GGDEF_dom"/>
</dbReference>
<dbReference type="RefSeq" id="WP_064595910.1">
    <property type="nucleotide sequence ID" value="NZ_CP134782.1"/>
</dbReference>
<dbReference type="SMART" id="SM00052">
    <property type="entry name" value="EAL"/>
    <property type="match status" value="1"/>
</dbReference>
<dbReference type="InterPro" id="IPR001633">
    <property type="entry name" value="EAL_dom"/>
</dbReference>
<feature type="transmembrane region" description="Helical" evidence="6">
    <location>
        <begin position="12"/>
        <end position="30"/>
    </location>
</feature>
<keyword evidence="3 6" id="KW-0812">Transmembrane</keyword>
<gene>
    <name evidence="8" type="ORF">A9B99_18830</name>
</gene>
<keyword evidence="2" id="KW-1003">Cell membrane</keyword>
<keyword evidence="4 6" id="KW-1133">Transmembrane helix</keyword>
<feature type="domain" description="EAL" evidence="7">
    <location>
        <begin position="492"/>
        <end position="743"/>
    </location>
</feature>
<dbReference type="Proteomes" id="UP000078225">
    <property type="component" value="Unassembled WGS sequence"/>
</dbReference>
<feature type="transmembrane region" description="Helical" evidence="6">
    <location>
        <begin position="42"/>
        <end position="72"/>
    </location>
</feature>
<dbReference type="InterPro" id="IPR007895">
    <property type="entry name" value="MASE1"/>
</dbReference>
<feature type="transmembrane region" description="Helical" evidence="6">
    <location>
        <begin position="125"/>
        <end position="147"/>
    </location>
</feature>
<evidence type="ECO:0000256" key="3">
    <source>
        <dbReference type="ARBA" id="ARBA00022692"/>
    </source>
</evidence>
<dbReference type="STRING" id="1691903.A9B99_18830"/>
<evidence type="ECO:0000256" key="2">
    <source>
        <dbReference type="ARBA" id="ARBA00022475"/>
    </source>
</evidence>
<dbReference type="PROSITE" id="PS50883">
    <property type="entry name" value="EAL"/>
    <property type="match status" value="1"/>
</dbReference>
<dbReference type="InterPro" id="IPR035919">
    <property type="entry name" value="EAL_sf"/>
</dbReference>
<dbReference type="OrthoDB" id="5900110at2"/>